<dbReference type="Pfam" id="PF00534">
    <property type="entry name" value="Glycos_transf_1"/>
    <property type="match status" value="1"/>
</dbReference>
<keyword evidence="3" id="KW-0808">Transferase</keyword>
<dbReference type="Gene3D" id="3.40.50.2000">
    <property type="entry name" value="Glycogen Phosphorylase B"/>
    <property type="match status" value="2"/>
</dbReference>
<reference evidence="3 4" key="1">
    <citation type="submission" date="2019-08" db="EMBL/GenBank/DDBJ databases">
        <title>Deep-cultivation of Planctomycetes and their phenomic and genomic characterization uncovers novel biology.</title>
        <authorList>
            <person name="Wiegand S."/>
            <person name="Jogler M."/>
            <person name="Boedeker C."/>
            <person name="Pinto D."/>
            <person name="Vollmers J."/>
            <person name="Rivas-Marin E."/>
            <person name="Kohn T."/>
            <person name="Peeters S.H."/>
            <person name="Heuer A."/>
            <person name="Rast P."/>
            <person name="Oberbeckmann S."/>
            <person name="Bunk B."/>
            <person name="Jeske O."/>
            <person name="Meyerdierks A."/>
            <person name="Storesund J.E."/>
            <person name="Kallscheuer N."/>
            <person name="Luecker S."/>
            <person name="Lage O.M."/>
            <person name="Pohl T."/>
            <person name="Merkel B.J."/>
            <person name="Hornburger P."/>
            <person name="Mueller R.-W."/>
            <person name="Bruemmer F."/>
            <person name="Labrenz M."/>
            <person name="Spormann A.M."/>
            <person name="Op den Camp H."/>
            <person name="Overmann J."/>
            <person name="Amann R."/>
            <person name="Jetten M.S.M."/>
            <person name="Mascher T."/>
            <person name="Medema M.H."/>
            <person name="Devos D.P."/>
            <person name="Kaster A.-K."/>
            <person name="Ovreas L."/>
            <person name="Rohde M."/>
            <person name="Galperin M.Y."/>
            <person name="Jogler C."/>
        </authorList>
    </citation>
    <scope>NUCLEOTIDE SEQUENCE [LARGE SCALE GENOMIC DNA]</scope>
    <source>
        <strain evidence="3 4">FC18</strain>
    </source>
</reference>
<dbReference type="PANTHER" id="PTHR12526">
    <property type="entry name" value="GLYCOSYLTRANSFERASE"/>
    <property type="match status" value="1"/>
</dbReference>
<feature type="domain" description="Glycosyl transferase family 1" evidence="1">
    <location>
        <begin position="183"/>
        <end position="349"/>
    </location>
</feature>
<dbReference type="RefSeq" id="WP_075084969.1">
    <property type="nucleotide sequence ID" value="NZ_CP042912.1"/>
</dbReference>
<dbReference type="GO" id="GO:0016757">
    <property type="term" value="F:glycosyltransferase activity"/>
    <property type="evidence" value="ECO:0007669"/>
    <property type="project" value="UniProtKB-KW"/>
</dbReference>
<evidence type="ECO:0000313" key="4">
    <source>
        <dbReference type="Proteomes" id="UP000322214"/>
    </source>
</evidence>
<dbReference type="AlphaFoldDB" id="A0A5B9P845"/>
<keyword evidence="3" id="KW-0328">Glycosyltransferase</keyword>
<dbReference type="SUPFAM" id="SSF53756">
    <property type="entry name" value="UDP-Glycosyltransferase/glycogen phosphorylase"/>
    <property type="match status" value="1"/>
</dbReference>
<evidence type="ECO:0000259" key="1">
    <source>
        <dbReference type="Pfam" id="PF00534"/>
    </source>
</evidence>
<dbReference type="KEGG" id="mff:MFFC18_15270"/>
<evidence type="ECO:0000259" key="2">
    <source>
        <dbReference type="Pfam" id="PF13439"/>
    </source>
</evidence>
<proteinExistence type="predicted"/>
<name>A0A5B9P845_9BACT</name>
<dbReference type="EC" id="2.4.-.-" evidence="3"/>
<dbReference type="Pfam" id="PF13439">
    <property type="entry name" value="Glyco_transf_4"/>
    <property type="match status" value="1"/>
</dbReference>
<dbReference type="PANTHER" id="PTHR12526:SF630">
    <property type="entry name" value="GLYCOSYLTRANSFERASE"/>
    <property type="match status" value="1"/>
</dbReference>
<dbReference type="OrthoDB" id="9775208at2"/>
<dbReference type="InterPro" id="IPR001296">
    <property type="entry name" value="Glyco_trans_1"/>
</dbReference>
<accession>A0A5B9P845</accession>
<organism evidence="3 4">
    <name type="scientific">Mariniblastus fucicola</name>
    <dbReference type="NCBI Taxonomy" id="980251"/>
    <lineage>
        <taxon>Bacteria</taxon>
        <taxon>Pseudomonadati</taxon>
        <taxon>Planctomycetota</taxon>
        <taxon>Planctomycetia</taxon>
        <taxon>Pirellulales</taxon>
        <taxon>Pirellulaceae</taxon>
        <taxon>Mariniblastus</taxon>
    </lineage>
</organism>
<gene>
    <name evidence="3" type="primary">epsF_1</name>
    <name evidence="3" type="ORF">MFFC18_15270</name>
</gene>
<sequence length="402" mass="44019">MNDSDTRPLNVMFVITSMPVGGAETLLVNLTRRFDKTRIKPMIGCLKEQGVLGDELANEIPVFEHLINHKYDVAVARRLRKLFRKNEVDAVVTVGAGDKMFWGRLSARGAGVPVILSALHSTGWPDGVGRLNRMLTSITDGFIAVARHHAEFLVEFEKFPEGKVFMIPNGIDTLRFKASDSSRQQWRQKVGIPENAPTLGIVAALRPEKNHELFLECASRALKQVPDAHFVIAGDGPGRPQLESLADEKSIADNVHFLGSVSDIPGVLSMLDVFALTSHNEASPVSILEALSCNRPVVATDVGSIKESVLHGATGYLCEPGNAEDVSSRWIELLTDPDLREQMGRKGRAHVVDNSSLDSMTDGYTELIESLYRQKKSTCRRSSFSNSIATWAGSVFPVTSAN</sequence>
<protein>
    <submittedName>
        <fullName evidence="3">Glycosyltransferase EpsF</fullName>
        <ecNumber evidence="3">2.4.-.-</ecNumber>
    </submittedName>
</protein>
<dbReference type="STRING" id="980251.GCA_001642875_02541"/>
<keyword evidence="4" id="KW-1185">Reference proteome</keyword>
<feature type="domain" description="Glycosyltransferase subfamily 4-like N-terminal" evidence="2">
    <location>
        <begin position="20"/>
        <end position="173"/>
    </location>
</feature>
<dbReference type="EMBL" id="CP042912">
    <property type="protein sequence ID" value="QEG21669.1"/>
    <property type="molecule type" value="Genomic_DNA"/>
</dbReference>
<dbReference type="Proteomes" id="UP000322214">
    <property type="component" value="Chromosome"/>
</dbReference>
<evidence type="ECO:0000313" key="3">
    <source>
        <dbReference type="EMBL" id="QEG21669.1"/>
    </source>
</evidence>
<dbReference type="InterPro" id="IPR028098">
    <property type="entry name" value="Glyco_trans_4-like_N"/>
</dbReference>